<keyword evidence="4 12" id="KW-0808">Transferase</keyword>
<dbReference type="OrthoDB" id="9775849at2"/>
<comment type="similarity">
    <text evidence="1">Belongs to the carbohydrate kinase pfkB family.</text>
</comment>
<feature type="binding site" evidence="12">
    <location>
        <position position="242"/>
    </location>
    <ligand>
        <name>substrate</name>
    </ligand>
</feature>
<dbReference type="CDD" id="cd01174">
    <property type="entry name" value="ribokinase"/>
    <property type="match status" value="1"/>
</dbReference>
<dbReference type="STRING" id="426703.SAMN04488100_10654"/>
<comment type="pathway">
    <text evidence="12">Carbohydrate metabolism; D-ribose degradation; D-ribose 5-phosphate from beta-D-ribopyranose: step 2/2.</text>
</comment>
<feature type="binding site" evidence="12">
    <location>
        <position position="238"/>
    </location>
    <ligand>
        <name>K(+)</name>
        <dbReference type="ChEBI" id="CHEBI:29103"/>
    </ligand>
</feature>
<dbReference type="GO" id="GO:0046872">
    <property type="term" value="F:metal ion binding"/>
    <property type="evidence" value="ECO:0007669"/>
    <property type="project" value="UniProtKB-KW"/>
</dbReference>
<evidence type="ECO:0000256" key="4">
    <source>
        <dbReference type="ARBA" id="ARBA00022679"/>
    </source>
</evidence>
<dbReference type="InterPro" id="IPR011611">
    <property type="entry name" value="PfkB_dom"/>
</dbReference>
<evidence type="ECO:0000256" key="2">
    <source>
        <dbReference type="ARBA" id="ARBA00012035"/>
    </source>
</evidence>
<comment type="cofactor">
    <cofactor evidence="12">
        <name>Mg(2+)</name>
        <dbReference type="ChEBI" id="CHEBI:18420"/>
    </cofactor>
    <text evidence="12">Requires a divalent cation, most likely magnesium in vivo, as an electrophilic catalyst to aid phosphoryl group transfer. It is the chelate of the metal and the nucleotide that is the actual substrate.</text>
</comment>
<feature type="binding site" evidence="12">
    <location>
        <position position="272"/>
    </location>
    <ligand>
        <name>K(+)</name>
        <dbReference type="ChEBI" id="CHEBI:29103"/>
    </ligand>
</feature>
<comment type="catalytic activity">
    <reaction evidence="12">
        <text>D-ribose + ATP = D-ribose 5-phosphate + ADP + H(+)</text>
        <dbReference type="Rhea" id="RHEA:13697"/>
        <dbReference type="ChEBI" id="CHEBI:15378"/>
        <dbReference type="ChEBI" id="CHEBI:30616"/>
        <dbReference type="ChEBI" id="CHEBI:47013"/>
        <dbReference type="ChEBI" id="CHEBI:78346"/>
        <dbReference type="ChEBI" id="CHEBI:456216"/>
        <dbReference type="EC" id="2.7.1.15"/>
    </reaction>
</comment>
<keyword evidence="9 12" id="KW-0460">Magnesium</keyword>
<keyword evidence="6 12" id="KW-0547">Nucleotide-binding</keyword>
<dbReference type="EMBL" id="BJUX01000002">
    <property type="protein sequence ID" value="GEK88343.1"/>
    <property type="molecule type" value="Genomic_DNA"/>
</dbReference>
<comment type="similarity">
    <text evidence="12">Belongs to the carbohydrate kinase PfkB family. Ribokinase subfamily.</text>
</comment>
<feature type="domain" description="Carbohydrate kinase PfkB" evidence="13">
    <location>
        <begin position="3"/>
        <end position="284"/>
    </location>
</feature>
<dbReference type="PROSITE" id="PS00584">
    <property type="entry name" value="PFKB_KINASES_2"/>
    <property type="match status" value="1"/>
</dbReference>
<evidence type="ECO:0000256" key="3">
    <source>
        <dbReference type="ARBA" id="ARBA00016943"/>
    </source>
</evidence>
<dbReference type="GO" id="GO:0005829">
    <property type="term" value="C:cytosol"/>
    <property type="evidence" value="ECO:0007669"/>
    <property type="project" value="TreeGrafter"/>
</dbReference>
<evidence type="ECO:0000259" key="13">
    <source>
        <dbReference type="Pfam" id="PF00294"/>
    </source>
</evidence>
<feature type="binding site" evidence="12">
    <location>
        <position position="183"/>
    </location>
    <ligand>
        <name>ATP</name>
        <dbReference type="ChEBI" id="CHEBI:30616"/>
    </ligand>
</feature>
<dbReference type="Gene3D" id="3.40.1190.20">
    <property type="match status" value="1"/>
</dbReference>
<evidence type="ECO:0000313" key="14">
    <source>
        <dbReference type="EMBL" id="GEK88343.1"/>
    </source>
</evidence>
<dbReference type="UniPathway" id="UPA00916">
    <property type="reaction ID" value="UER00889"/>
</dbReference>
<dbReference type="NCBIfam" id="TIGR02152">
    <property type="entry name" value="D_ribokin_bact"/>
    <property type="match status" value="1"/>
</dbReference>
<keyword evidence="17" id="KW-1185">Reference proteome</keyword>
<dbReference type="Pfam" id="PF00294">
    <property type="entry name" value="PfkB"/>
    <property type="match status" value="1"/>
</dbReference>
<dbReference type="PRINTS" id="PR00990">
    <property type="entry name" value="RIBOKINASE"/>
</dbReference>
<dbReference type="GO" id="GO:0019303">
    <property type="term" value="P:D-ribose catabolic process"/>
    <property type="evidence" value="ECO:0007669"/>
    <property type="project" value="UniProtKB-UniRule"/>
</dbReference>
<evidence type="ECO:0000256" key="11">
    <source>
        <dbReference type="ARBA" id="ARBA00023277"/>
    </source>
</evidence>
<reference evidence="15 16" key="1">
    <citation type="submission" date="2016-10" db="EMBL/GenBank/DDBJ databases">
        <authorList>
            <person name="de Groot N.N."/>
        </authorList>
    </citation>
    <scope>NUCLEOTIDE SEQUENCE [LARGE SCALE GENOMIC DNA]</scope>
    <source>
        <strain evidence="15 16">DSM 19182</strain>
    </source>
</reference>
<evidence type="ECO:0000256" key="10">
    <source>
        <dbReference type="ARBA" id="ARBA00022958"/>
    </source>
</evidence>
<dbReference type="AlphaFoldDB" id="A0A1H7RZX5"/>
<keyword evidence="5 12" id="KW-0479">Metal-binding</keyword>
<comment type="subcellular location">
    <subcellularLocation>
        <location evidence="12">Cytoplasm</location>
    </subcellularLocation>
</comment>
<comment type="caution">
    <text evidence="12">Lacks conserved residue(s) required for the propagation of feature annotation.</text>
</comment>
<evidence type="ECO:0000256" key="6">
    <source>
        <dbReference type="ARBA" id="ARBA00022741"/>
    </source>
</evidence>
<evidence type="ECO:0000256" key="5">
    <source>
        <dbReference type="ARBA" id="ARBA00022723"/>
    </source>
</evidence>
<dbReference type="EMBL" id="FOBL01000006">
    <property type="protein sequence ID" value="SEL65648.1"/>
    <property type="molecule type" value="Genomic_DNA"/>
</dbReference>
<comment type="activity regulation">
    <text evidence="12">Activated by a monovalent cation that binds near, but not in, the active site. The most likely occupant of the site in vivo is potassium. Ion binding induces a conformational change that may alter substrate affinity.</text>
</comment>
<evidence type="ECO:0000313" key="16">
    <source>
        <dbReference type="Proteomes" id="UP000198548"/>
    </source>
</evidence>
<sequence>MVKITVVGSISTDFIIETEKRPEVGETVEGEKFSTAFGGKGANQAVAAARLGAQVYMSGTVGQDTFADELLKNLENNHISTNNVERVTHLSSGAAFITIQDGDNAIVYIPGANNALTPERIEKMRDDLKTSDLVIVQNEVPVDAIEKLIQLCDELDTPVLYNPAPARELSAEAIEKVHFITPNETEFAVLFPGKKIEDVLVRYPNKLLVTAGSEGVYYYDGNEVRLVPANKVKPIDTTGAGDTFNGAFAVAWTNGLSIYESIKFGNLAASLSIQKMGAQSGIPTLEEMKGSESYEKEWHIE</sequence>
<dbReference type="PANTHER" id="PTHR10584">
    <property type="entry name" value="SUGAR KINASE"/>
    <property type="match status" value="1"/>
</dbReference>
<feature type="binding site" evidence="12">
    <location>
        <position position="275"/>
    </location>
    <ligand>
        <name>K(+)</name>
        <dbReference type="ChEBI" id="CHEBI:29103"/>
    </ligand>
</feature>
<reference evidence="14 17" key="2">
    <citation type="submission" date="2019-07" db="EMBL/GenBank/DDBJ databases">
        <title>Whole genome shotgun sequence of Alkalibacterium putridalgicola NBRC 103243.</title>
        <authorList>
            <person name="Hosoyama A."/>
            <person name="Uohara A."/>
            <person name="Ohji S."/>
            <person name="Ichikawa N."/>
        </authorList>
    </citation>
    <scope>NUCLEOTIDE SEQUENCE [LARGE SCALE GENOMIC DNA]</scope>
    <source>
        <strain evidence="14 17">NBRC 103243</strain>
    </source>
</reference>
<dbReference type="SUPFAM" id="SSF53613">
    <property type="entry name" value="Ribokinase-like"/>
    <property type="match status" value="1"/>
</dbReference>
<dbReference type="GO" id="GO:0004747">
    <property type="term" value="F:ribokinase activity"/>
    <property type="evidence" value="ECO:0007669"/>
    <property type="project" value="UniProtKB-UniRule"/>
</dbReference>
<gene>
    <name evidence="12 14" type="primary">rbsK</name>
    <name evidence="14" type="ORF">APU01nite_03820</name>
    <name evidence="15" type="ORF">SAMN04488100_10654</name>
</gene>
<evidence type="ECO:0000256" key="8">
    <source>
        <dbReference type="ARBA" id="ARBA00022840"/>
    </source>
</evidence>
<feature type="binding site" evidence="12">
    <location>
        <begin position="210"/>
        <end position="215"/>
    </location>
    <ligand>
        <name>ATP</name>
        <dbReference type="ChEBI" id="CHEBI:30616"/>
    </ligand>
</feature>
<dbReference type="InterPro" id="IPR029056">
    <property type="entry name" value="Ribokinase-like"/>
</dbReference>
<dbReference type="HAMAP" id="MF_01987">
    <property type="entry name" value="Ribokinase"/>
    <property type="match status" value="1"/>
</dbReference>
<feature type="binding site" evidence="12">
    <location>
        <position position="236"/>
    </location>
    <ligand>
        <name>K(+)</name>
        <dbReference type="ChEBI" id="CHEBI:29103"/>
    </ligand>
</feature>
<dbReference type="Proteomes" id="UP000321425">
    <property type="component" value="Unassembled WGS sequence"/>
</dbReference>
<accession>A0A1H7RZX5</accession>
<comment type="function">
    <text evidence="12">Catalyzes the phosphorylation of ribose at O-5 in a reaction requiring ATP and magnesium. The resulting D-ribose-5-phosphate can then be used either for sythesis of nucleotides, histidine, and tryptophan, or as a component of the pentose phosphate pathway.</text>
</comment>
<dbReference type="GO" id="GO:0005524">
    <property type="term" value="F:ATP binding"/>
    <property type="evidence" value="ECO:0007669"/>
    <property type="project" value="UniProtKB-UniRule"/>
</dbReference>
<organism evidence="15 16">
    <name type="scientific">Alkalibacterium putridalgicola</name>
    <dbReference type="NCBI Taxonomy" id="426703"/>
    <lineage>
        <taxon>Bacteria</taxon>
        <taxon>Bacillati</taxon>
        <taxon>Bacillota</taxon>
        <taxon>Bacilli</taxon>
        <taxon>Lactobacillales</taxon>
        <taxon>Carnobacteriaceae</taxon>
        <taxon>Alkalibacterium</taxon>
    </lineage>
</organism>
<evidence type="ECO:0000313" key="17">
    <source>
        <dbReference type="Proteomes" id="UP000321425"/>
    </source>
</evidence>
<dbReference type="PANTHER" id="PTHR10584:SF166">
    <property type="entry name" value="RIBOKINASE"/>
    <property type="match status" value="1"/>
</dbReference>
<feature type="binding site" evidence="12">
    <location>
        <position position="266"/>
    </location>
    <ligand>
        <name>ATP</name>
        <dbReference type="ChEBI" id="CHEBI:30616"/>
    </ligand>
</feature>
<feature type="binding site" evidence="12">
    <location>
        <begin position="11"/>
        <end position="13"/>
    </location>
    <ligand>
        <name>substrate</name>
    </ligand>
</feature>
<dbReference type="Proteomes" id="UP000198548">
    <property type="component" value="Unassembled WGS sequence"/>
</dbReference>
<feature type="binding site" evidence="12">
    <location>
        <begin position="39"/>
        <end position="43"/>
    </location>
    <ligand>
        <name>substrate</name>
    </ligand>
</feature>
<evidence type="ECO:0000313" key="15">
    <source>
        <dbReference type="EMBL" id="SEL65648.1"/>
    </source>
</evidence>
<dbReference type="InterPro" id="IPR002173">
    <property type="entry name" value="Carboh/pur_kinase_PfkB_CS"/>
</dbReference>
<keyword evidence="7 12" id="KW-0418">Kinase</keyword>
<evidence type="ECO:0000256" key="1">
    <source>
        <dbReference type="ARBA" id="ARBA00005380"/>
    </source>
</evidence>
<evidence type="ECO:0000256" key="9">
    <source>
        <dbReference type="ARBA" id="ARBA00022842"/>
    </source>
</evidence>
<dbReference type="InterPro" id="IPR011877">
    <property type="entry name" value="Ribokinase"/>
</dbReference>
<protein>
    <recommendedName>
        <fullName evidence="3 12">Ribokinase</fullName>
        <shortName evidence="12">RK</shortName>
        <ecNumber evidence="2 12">2.7.1.15</ecNumber>
    </recommendedName>
</protein>
<keyword evidence="12" id="KW-0963">Cytoplasm</keyword>
<evidence type="ECO:0000256" key="12">
    <source>
        <dbReference type="HAMAP-Rule" id="MF_01987"/>
    </source>
</evidence>
<proteinExistence type="inferred from homology"/>
<keyword evidence="8 12" id="KW-0067">ATP-binding</keyword>
<comment type="subunit">
    <text evidence="12">Homodimer.</text>
</comment>
<feature type="binding site" evidence="12">
    <location>
        <begin position="241"/>
        <end position="242"/>
    </location>
    <ligand>
        <name>ATP</name>
        <dbReference type="ChEBI" id="CHEBI:30616"/>
    </ligand>
</feature>
<keyword evidence="10 12" id="KW-0630">Potassium</keyword>
<feature type="binding site" evidence="12">
    <location>
        <position position="277"/>
    </location>
    <ligand>
        <name>K(+)</name>
        <dbReference type="ChEBI" id="CHEBI:29103"/>
    </ligand>
</feature>
<dbReference type="InterPro" id="IPR002139">
    <property type="entry name" value="Ribo/fructo_kinase"/>
</dbReference>
<keyword evidence="11 12" id="KW-0119">Carbohydrate metabolism</keyword>
<feature type="active site" description="Proton acceptor" evidence="12">
    <location>
        <position position="242"/>
    </location>
</feature>
<name>A0A1H7RZX5_9LACT</name>
<dbReference type="RefSeq" id="WP_091487172.1">
    <property type="nucleotide sequence ID" value="NZ_BJUX01000002.1"/>
</dbReference>
<dbReference type="EC" id="2.7.1.15" evidence="2 12"/>
<evidence type="ECO:0000256" key="7">
    <source>
        <dbReference type="ARBA" id="ARBA00022777"/>
    </source>
</evidence>
<feature type="binding site" evidence="12">
    <location>
        <position position="139"/>
    </location>
    <ligand>
        <name>substrate</name>
    </ligand>
</feature>